<dbReference type="PANTHER" id="PTHR46238">
    <property type="entry name" value="REVERSE TRANSCRIPTASE DOMAIN-CONTAINING PROTEIN"/>
    <property type="match status" value="1"/>
</dbReference>
<sequence length="91" mass="10334">MTIYSYPSHQTTPEGLRLSKFSEVHRVVDMEVRLDCQVISKKGSFKYLGAIIQGNGEIDKDGIHRTGTGRLKWRLAFGVLCDKKLPIRLKT</sequence>
<keyword evidence="2" id="KW-1185">Reference proteome</keyword>
<reference evidence="1 2" key="1">
    <citation type="submission" date="2020-09" db="EMBL/GenBank/DDBJ databases">
        <title>De no assembly of potato wild relative species, Solanum commersonii.</title>
        <authorList>
            <person name="Cho K."/>
        </authorList>
    </citation>
    <scope>NUCLEOTIDE SEQUENCE [LARGE SCALE GENOMIC DNA]</scope>
    <source>
        <strain evidence="1">LZ3.2</strain>
        <tissue evidence="1">Leaf</tissue>
    </source>
</reference>
<dbReference type="Proteomes" id="UP000824120">
    <property type="component" value="Chromosome 6"/>
</dbReference>
<dbReference type="PANTHER" id="PTHR46238:SF8">
    <property type="entry name" value="ENDONUCLEASE_EXONUCLEASE_PHOSPHATASE DOMAIN-CONTAINING PROTEIN"/>
    <property type="match status" value="1"/>
</dbReference>
<name>A0A9J5YUA1_SOLCO</name>
<gene>
    <name evidence="1" type="ORF">H5410_034753</name>
</gene>
<dbReference type="AlphaFoldDB" id="A0A9J5YUA1"/>
<dbReference type="OrthoDB" id="1305822at2759"/>
<evidence type="ECO:0000313" key="1">
    <source>
        <dbReference type="EMBL" id="KAG5603383.1"/>
    </source>
</evidence>
<comment type="caution">
    <text evidence="1">The sequence shown here is derived from an EMBL/GenBank/DDBJ whole genome shotgun (WGS) entry which is preliminary data.</text>
</comment>
<organism evidence="1 2">
    <name type="scientific">Solanum commersonii</name>
    <name type="common">Commerson's wild potato</name>
    <name type="synonym">Commerson's nightshade</name>
    <dbReference type="NCBI Taxonomy" id="4109"/>
    <lineage>
        <taxon>Eukaryota</taxon>
        <taxon>Viridiplantae</taxon>
        <taxon>Streptophyta</taxon>
        <taxon>Embryophyta</taxon>
        <taxon>Tracheophyta</taxon>
        <taxon>Spermatophyta</taxon>
        <taxon>Magnoliopsida</taxon>
        <taxon>eudicotyledons</taxon>
        <taxon>Gunneridae</taxon>
        <taxon>Pentapetalae</taxon>
        <taxon>asterids</taxon>
        <taxon>lamiids</taxon>
        <taxon>Solanales</taxon>
        <taxon>Solanaceae</taxon>
        <taxon>Solanoideae</taxon>
        <taxon>Solaneae</taxon>
        <taxon>Solanum</taxon>
    </lineage>
</organism>
<evidence type="ECO:0000313" key="2">
    <source>
        <dbReference type="Proteomes" id="UP000824120"/>
    </source>
</evidence>
<dbReference type="EMBL" id="JACXVP010000006">
    <property type="protein sequence ID" value="KAG5603383.1"/>
    <property type="molecule type" value="Genomic_DNA"/>
</dbReference>
<proteinExistence type="predicted"/>
<accession>A0A9J5YUA1</accession>
<protein>
    <submittedName>
        <fullName evidence="1">Uncharacterized protein</fullName>
    </submittedName>
</protein>